<sequence>MRNWYCIYVKRGHEDAVSTKLTDLQQIEVLNPKIRRKKFLRSKWRDVQEPLFPSYIFCKLEPERHFHLVRYTRGVRRLVGNRAGVPYEVPMDIIDFMEDHMRDGFIVFDQPKLQAGDKVRVQDGPFLGLDGEVLFEMKPNERVMVLLTNLELHARVELPRQLVAKI</sequence>
<dbReference type="PANTHER" id="PTHR30265">
    <property type="entry name" value="RHO-INTERACTING TRANSCRIPTION TERMINATION FACTOR NUSG"/>
    <property type="match status" value="1"/>
</dbReference>
<proteinExistence type="predicted"/>
<keyword evidence="6" id="KW-1185">Reference proteome</keyword>
<organism evidence="5 6">
    <name type="scientific">Desulforhabdus amnigena</name>
    <dbReference type="NCBI Taxonomy" id="40218"/>
    <lineage>
        <taxon>Bacteria</taxon>
        <taxon>Pseudomonadati</taxon>
        <taxon>Thermodesulfobacteriota</taxon>
        <taxon>Syntrophobacteria</taxon>
        <taxon>Syntrophobacterales</taxon>
        <taxon>Syntrophobacteraceae</taxon>
        <taxon>Desulforhabdus</taxon>
    </lineage>
</organism>
<keyword evidence="1" id="KW-0889">Transcription antitermination</keyword>
<gene>
    <name evidence="5" type="primary">rfaH</name>
    <name evidence="5" type="ORF">DAMNIGENAA_33500</name>
</gene>
<dbReference type="GO" id="GO:0005829">
    <property type="term" value="C:cytosol"/>
    <property type="evidence" value="ECO:0007669"/>
    <property type="project" value="TreeGrafter"/>
</dbReference>
<evidence type="ECO:0000256" key="1">
    <source>
        <dbReference type="ARBA" id="ARBA00022814"/>
    </source>
</evidence>
<dbReference type="SUPFAM" id="SSF82679">
    <property type="entry name" value="N-utilization substance G protein NusG, N-terminal domain"/>
    <property type="match status" value="1"/>
</dbReference>
<evidence type="ECO:0000313" key="6">
    <source>
        <dbReference type="Proteomes" id="UP001144372"/>
    </source>
</evidence>
<dbReference type="Proteomes" id="UP001144372">
    <property type="component" value="Unassembled WGS sequence"/>
</dbReference>
<dbReference type="InterPro" id="IPR043425">
    <property type="entry name" value="NusG-like"/>
</dbReference>
<dbReference type="GO" id="GO:0006354">
    <property type="term" value="P:DNA-templated transcription elongation"/>
    <property type="evidence" value="ECO:0007669"/>
    <property type="project" value="InterPro"/>
</dbReference>
<evidence type="ECO:0000256" key="3">
    <source>
        <dbReference type="ARBA" id="ARBA00023163"/>
    </source>
</evidence>
<dbReference type="InterPro" id="IPR036735">
    <property type="entry name" value="NGN_dom_sf"/>
</dbReference>
<dbReference type="Pfam" id="PF02357">
    <property type="entry name" value="NusG"/>
    <property type="match status" value="1"/>
</dbReference>
<dbReference type="InterPro" id="IPR006645">
    <property type="entry name" value="NGN-like_dom"/>
</dbReference>
<comment type="caution">
    <text evidence="5">The sequence shown here is derived from an EMBL/GenBank/DDBJ whole genome shotgun (WGS) entry which is preliminary data.</text>
</comment>
<keyword evidence="3" id="KW-0804">Transcription</keyword>
<dbReference type="RefSeq" id="WP_281796018.1">
    <property type="nucleotide sequence ID" value="NZ_BSDR01000001.1"/>
</dbReference>
<protein>
    <submittedName>
        <fullName evidence="5">Transcription antitermination protein RfaH</fullName>
    </submittedName>
</protein>
<dbReference type="PANTHER" id="PTHR30265:SF7">
    <property type="entry name" value="TRANSCRIPTION ANTITERMINATION PROTEIN RFAH"/>
    <property type="match status" value="1"/>
</dbReference>
<keyword evidence="2" id="KW-0805">Transcription regulation</keyword>
<dbReference type="Gene3D" id="3.30.70.940">
    <property type="entry name" value="NusG, N-terminal domain"/>
    <property type="match status" value="1"/>
</dbReference>
<dbReference type="GO" id="GO:0031564">
    <property type="term" value="P:transcription antitermination"/>
    <property type="evidence" value="ECO:0007669"/>
    <property type="project" value="UniProtKB-KW"/>
</dbReference>
<reference evidence="5" key="1">
    <citation type="submission" date="2022-12" db="EMBL/GenBank/DDBJ databases">
        <title>Reference genome sequencing for broad-spectrum identification of bacterial and archaeal isolates by mass spectrometry.</title>
        <authorList>
            <person name="Sekiguchi Y."/>
            <person name="Tourlousse D.M."/>
        </authorList>
    </citation>
    <scope>NUCLEOTIDE SEQUENCE</scope>
    <source>
        <strain evidence="5">ASRB1</strain>
    </source>
</reference>
<dbReference type="SUPFAM" id="SSF50104">
    <property type="entry name" value="Translation proteins SH3-like domain"/>
    <property type="match status" value="1"/>
</dbReference>
<feature type="domain" description="NusG-like N-terminal" evidence="4">
    <location>
        <begin position="1"/>
        <end position="101"/>
    </location>
</feature>
<dbReference type="InterPro" id="IPR008991">
    <property type="entry name" value="Translation_prot_SH3-like_sf"/>
</dbReference>
<name>A0A9W6FW34_9BACT</name>
<dbReference type="EMBL" id="BSDR01000001">
    <property type="protein sequence ID" value="GLI35917.1"/>
    <property type="molecule type" value="Genomic_DNA"/>
</dbReference>
<evidence type="ECO:0000313" key="5">
    <source>
        <dbReference type="EMBL" id="GLI35917.1"/>
    </source>
</evidence>
<dbReference type="SMART" id="SM00738">
    <property type="entry name" value="NGN"/>
    <property type="match status" value="1"/>
</dbReference>
<accession>A0A9W6FW34</accession>
<evidence type="ECO:0000259" key="4">
    <source>
        <dbReference type="SMART" id="SM00738"/>
    </source>
</evidence>
<evidence type="ECO:0000256" key="2">
    <source>
        <dbReference type="ARBA" id="ARBA00023015"/>
    </source>
</evidence>
<dbReference type="AlphaFoldDB" id="A0A9W6FW34"/>